<dbReference type="Pfam" id="PF02929">
    <property type="entry name" value="Bgal_small_N"/>
    <property type="match status" value="1"/>
</dbReference>
<evidence type="ECO:0000313" key="7">
    <source>
        <dbReference type="EMBL" id="KAK7208279.1"/>
    </source>
</evidence>
<dbReference type="GO" id="GO:0016787">
    <property type="term" value="F:hydrolase activity"/>
    <property type="evidence" value="ECO:0007669"/>
    <property type="project" value="UniProtKB-KW"/>
</dbReference>
<protein>
    <recommendedName>
        <fullName evidence="4">Lactase</fullName>
    </recommendedName>
</protein>
<dbReference type="PANTHER" id="PTHR46323:SF1">
    <property type="entry name" value="LACTASE"/>
    <property type="match status" value="1"/>
</dbReference>
<keyword evidence="2 5" id="KW-0378">Hydrolase</keyword>
<dbReference type="Proteomes" id="UP001498771">
    <property type="component" value="Unassembled WGS sequence"/>
</dbReference>
<dbReference type="GeneID" id="90040625"/>
<dbReference type="Pfam" id="PF02837">
    <property type="entry name" value="Glyco_hydro_2_N"/>
    <property type="match status" value="1"/>
</dbReference>
<dbReference type="SUPFAM" id="SSF49785">
    <property type="entry name" value="Galactose-binding domain-like"/>
    <property type="match status" value="1"/>
</dbReference>
<dbReference type="InterPro" id="IPR011013">
    <property type="entry name" value="Gal_mutarotase_sf_dom"/>
</dbReference>
<dbReference type="Gene3D" id="2.60.120.260">
    <property type="entry name" value="Galactose-binding domain-like"/>
    <property type="match status" value="1"/>
</dbReference>
<dbReference type="SUPFAM" id="SSF49303">
    <property type="entry name" value="beta-Galactosidase/glucuronidase domain"/>
    <property type="match status" value="2"/>
</dbReference>
<dbReference type="InterPro" id="IPR006102">
    <property type="entry name" value="Ig-like_GH2"/>
</dbReference>
<evidence type="ECO:0000256" key="2">
    <source>
        <dbReference type="ARBA" id="ARBA00022801"/>
    </source>
</evidence>
<dbReference type="Pfam" id="PF16353">
    <property type="entry name" value="LacZ_4"/>
    <property type="match status" value="1"/>
</dbReference>
<dbReference type="InterPro" id="IPR008979">
    <property type="entry name" value="Galactose-bd-like_sf"/>
</dbReference>
<comment type="similarity">
    <text evidence="1 5">Belongs to the glycosyl hydrolase 2 family.</text>
</comment>
<dbReference type="InterPro" id="IPR032312">
    <property type="entry name" value="LacZ_4"/>
</dbReference>
<dbReference type="InterPro" id="IPR014718">
    <property type="entry name" value="GH-type_carb-bd"/>
</dbReference>
<evidence type="ECO:0000259" key="6">
    <source>
        <dbReference type="SMART" id="SM01038"/>
    </source>
</evidence>
<dbReference type="PRINTS" id="PR00132">
    <property type="entry name" value="GLHYDRLASE2"/>
</dbReference>
<organism evidence="7 8">
    <name type="scientific">Myxozyma melibiosi</name>
    <dbReference type="NCBI Taxonomy" id="54550"/>
    <lineage>
        <taxon>Eukaryota</taxon>
        <taxon>Fungi</taxon>
        <taxon>Dikarya</taxon>
        <taxon>Ascomycota</taxon>
        <taxon>Saccharomycotina</taxon>
        <taxon>Lipomycetes</taxon>
        <taxon>Lipomycetales</taxon>
        <taxon>Lipomycetaceae</taxon>
        <taxon>Myxozyma</taxon>
    </lineage>
</organism>
<dbReference type="Gene3D" id="2.60.40.10">
    <property type="entry name" value="Immunoglobulins"/>
    <property type="match status" value="2"/>
</dbReference>
<dbReference type="InterPro" id="IPR004199">
    <property type="entry name" value="B-gal_small/dom_5"/>
</dbReference>
<dbReference type="SMART" id="SM01038">
    <property type="entry name" value="Bgal_small_N"/>
    <property type="match status" value="1"/>
</dbReference>
<feature type="domain" description="Beta galactosidase small chain/" evidence="6">
    <location>
        <begin position="744"/>
        <end position="1034"/>
    </location>
</feature>
<sequence>MASPLLLGDIENPKVTNRNRLSTRAYAIPESSVILNGTWNFCYTTSPLLAPFPDAPADETWKPISVPGNWQLQGYGHPHYTNVVYPIPVDPPHVPSVNPTGVYEREFSLPSDWAEGSEIRLRFDGVDSAYHVYLNGELVGFSKVSRSSSEFDITKKVKSTGNVLRVYVYQWSDGTYIEDQDQWWLSGIFRDVTLIAFPPTGHIEDFYVVTDVAEDLSSAVVNVEITTARINADTVLDIKFGDLAPVQVPVSAATSVYNTKFIVEKPKLWTAETPNLYPLSISLGGTHSVSQKVGIRTIKIINGLICCNGKPLEFRGVNRHDHHPKYGRAVPLEFIKRDLLLMKTYNANALRTSHYPNDPRVYELCDELGLWVMDEADLECHGFYDAVARPEEIPELMDYDQRKKLVFPRAAEFTSNNPEWEDAYLDRLQLLVLRDRNHPSVVIWSLGNESFYGQNHAKMYALSHKLDPTRPVHYEGDMKAVTADMYSVMYTPPNKLREMAAEFGPNFQKPLIMCEYVHAMGNGPGGWKEYMEVFRELPVMQGGFVWEWANHGFWVEKDEKQKYYTYGGDFGEFPNDGTFIMDGLLSSDHTPTPGMLEMKKAYEPIAVEITSDSVSIKSYYDFVTLDHLEAEYIVSKFPLSSTTKPEILQQGPFEIPAVAPGATVKTKLPAIKLSPENNDSEIWMTIVFSLKEACNWAPKGHEVAWAQAPLQIPAPTPSPPLSPASSEGSTDALKIVVNTPASLTLESEGFVFEFDKVLSKISNWVVDGKQRLTSQSNLLTFWRTPTSNDMPVDFPNWQNFGLDHMSVRSISTETVPGTEGVVNIVTRSEYATPVLAWKFCVDTTYIVCAATKSVQIKTSLTPSARAQNMIPKEIPRVGYEFSLAESVSDNGSARAKWFGLGPGESYSDKKMAVRVGIHENEARALDYSYEVPQENGNHEGTRWVSITSPATGAGIEVSMTERSGEGRQFGFKVSNKIEGLNGARHPCDVTESNDWILRADYAQHGVGTQACGPGVYEPYRLKVGDGYAFDVLLKAI</sequence>
<dbReference type="InterPro" id="IPR013783">
    <property type="entry name" value="Ig-like_fold"/>
</dbReference>
<keyword evidence="3 5" id="KW-0326">Glycosidase</keyword>
<evidence type="ECO:0000313" key="8">
    <source>
        <dbReference type="Proteomes" id="UP001498771"/>
    </source>
</evidence>
<dbReference type="SUPFAM" id="SSF74650">
    <property type="entry name" value="Galactose mutarotase-like"/>
    <property type="match status" value="1"/>
</dbReference>
<dbReference type="InterPro" id="IPR036156">
    <property type="entry name" value="Beta-gal/glucu_dom_sf"/>
</dbReference>
<dbReference type="InterPro" id="IPR023230">
    <property type="entry name" value="Glyco_hydro_2_CS"/>
</dbReference>
<evidence type="ECO:0000256" key="3">
    <source>
        <dbReference type="ARBA" id="ARBA00023295"/>
    </source>
</evidence>
<dbReference type="InterPro" id="IPR050347">
    <property type="entry name" value="Bact_Beta-galactosidase"/>
</dbReference>
<dbReference type="Pfam" id="PF02836">
    <property type="entry name" value="Glyco_hydro_2_C"/>
    <property type="match status" value="1"/>
</dbReference>
<evidence type="ECO:0000256" key="1">
    <source>
        <dbReference type="ARBA" id="ARBA00007401"/>
    </source>
</evidence>
<reference evidence="7 8" key="1">
    <citation type="submission" date="2024-03" db="EMBL/GenBank/DDBJ databases">
        <title>Genome-scale model development and genomic sequencing of the oleaginous clade Lipomyces.</title>
        <authorList>
            <consortium name="Lawrence Berkeley National Laboratory"/>
            <person name="Czajka J.J."/>
            <person name="Han Y."/>
            <person name="Kim J."/>
            <person name="Mondo S.J."/>
            <person name="Hofstad B.A."/>
            <person name="Robles A."/>
            <person name="Haridas S."/>
            <person name="Riley R."/>
            <person name="LaButti K."/>
            <person name="Pangilinan J."/>
            <person name="Andreopoulos W."/>
            <person name="Lipzen A."/>
            <person name="Yan J."/>
            <person name="Wang M."/>
            <person name="Ng V."/>
            <person name="Grigoriev I.V."/>
            <person name="Spatafora J.W."/>
            <person name="Magnuson J.K."/>
            <person name="Baker S.E."/>
            <person name="Pomraning K.R."/>
        </authorList>
    </citation>
    <scope>NUCLEOTIDE SEQUENCE [LARGE SCALE GENOMIC DNA]</scope>
    <source>
        <strain evidence="7 8">Phaff 52-87</strain>
    </source>
</reference>
<evidence type="ECO:0000256" key="4">
    <source>
        <dbReference type="ARBA" id="ARBA00032230"/>
    </source>
</evidence>
<dbReference type="PROSITE" id="PS00719">
    <property type="entry name" value="GLYCOSYL_HYDROL_F2_1"/>
    <property type="match status" value="1"/>
</dbReference>
<name>A0ABR1FEJ1_9ASCO</name>
<dbReference type="InterPro" id="IPR023232">
    <property type="entry name" value="Glyco_hydro_2_AS"/>
</dbReference>
<dbReference type="InterPro" id="IPR006103">
    <property type="entry name" value="Glyco_hydro_2_cat"/>
</dbReference>
<dbReference type="Gene3D" id="2.70.98.10">
    <property type="match status" value="1"/>
</dbReference>
<dbReference type="PANTHER" id="PTHR46323">
    <property type="entry name" value="BETA-GALACTOSIDASE"/>
    <property type="match status" value="1"/>
</dbReference>
<evidence type="ECO:0000256" key="5">
    <source>
        <dbReference type="RuleBase" id="RU361154"/>
    </source>
</evidence>
<gene>
    <name evidence="7" type="ORF">BZA70DRAFT_43013</name>
</gene>
<dbReference type="InterPro" id="IPR017853">
    <property type="entry name" value="GH"/>
</dbReference>
<keyword evidence="8" id="KW-1185">Reference proteome</keyword>
<dbReference type="PROSITE" id="PS00608">
    <property type="entry name" value="GLYCOSYL_HYDROL_F2_2"/>
    <property type="match status" value="1"/>
</dbReference>
<accession>A0ABR1FEJ1</accession>
<dbReference type="SUPFAM" id="SSF51445">
    <property type="entry name" value="(Trans)glycosidases"/>
    <property type="match status" value="1"/>
</dbReference>
<dbReference type="Gene3D" id="3.20.20.80">
    <property type="entry name" value="Glycosidases"/>
    <property type="match status" value="1"/>
</dbReference>
<dbReference type="EMBL" id="JBBJBU010000001">
    <property type="protein sequence ID" value="KAK7208279.1"/>
    <property type="molecule type" value="Genomic_DNA"/>
</dbReference>
<dbReference type="RefSeq" id="XP_064771312.1">
    <property type="nucleotide sequence ID" value="XM_064915113.1"/>
</dbReference>
<dbReference type="InterPro" id="IPR006104">
    <property type="entry name" value="Glyco_hydro_2_N"/>
</dbReference>
<proteinExistence type="inferred from homology"/>
<dbReference type="Pfam" id="PF00703">
    <property type="entry name" value="Glyco_hydro_2"/>
    <property type="match status" value="1"/>
</dbReference>
<dbReference type="InterPro" id="IPR006101">
    <property type="entry name" value="Glyco_hydro_2"/>
</dbReference>
<comment type="caution">
    <text evidence="7">The sequence shown here is derived from an EMBL/GenBank/DDBJ whole genome shotgun (WGS) entry which is preliminary data.</text>
</comment>